<organism evidence="3">
    <name type="scientific">Dichomitus squalens</name>
    <dbReference type="NCBI Taxonomy" id="114155"/>
    <lineage>
        <taxon>Eukaryota</taxon>
        <taxon>Fungi</taxon>
        <taxon>Dikarya</taxon>
        <taxon>Basidiomycota</taxon>
        <taxon>Agaricomycotina</taxon>
        <taxon>Agaricomycetes</taxon>
        <taxon>Polyporales</taxon>
        <taxon>Polyporaceae</taxon>
        <taxon>Dichomitus</taxon>
    </lineage>
</organism>
<accession>A0A4V6MVX3</accession>
<feature type="transmembrane region" description="Helical" evidence="1">
    <location>
        <begin position="242"/>
        <end position="263"/>
    </location>
</feature>
<name>A0A4V6MVX3_9APHY</name>
<evidence type="ECO:0000313" key="3">
    <source>
        <dbReference type="EMBL" id="TBU27803.1"/>
    </source>
</evidence>
<feature type="transmembrane region" description="Helical" evidence="1">
    <location>
        <begin position="212"/>
        <end position="236"/>
    </location>
</feature>
<dbReference type="PANTHER" id="PTHR40465">
    <property type="entry name" value="CHROMOSOME 1, WHOLE GENOME SHOTGUN SEQUENCE"/>
    <property type="match status" value="1"/>
</dbReference>
<keyword evidence="1" id="KW-1133">Transmembrane helix</keyword>
<dbReference type="AlphaFoldDB" id="A0A4V6MVX3"/>
<dbReference type="InterPro" id="IPR045339">
    <property type="entry name" value="DUF6534"/>
</dbReference>
<feature type="transmembrane region" description="Helical" evidence="1">
    <location>
        <begin position="60"/>
        <end position="83"/>
    </location>
</feature>
<dbReference type="OrthoDB" id="2750860at2759"/>
<feature type="transmembrane region" description="Helical" evidence="1">
    <location>
        <begin position="133"/>
        <end position="157"/>
    </location>
</feature>
<dbReference type="Pfam" id="PF20152">
    <property type="entry name" value="DUF6534"/>
    <property type="match status" value="1"/>
</dbReference>
<feature type="transmembrane region" description="Helical" evidence="1">
    <location>
        <begin position="169"/>
        <end position="192"/>
    </location>
</feature>
<protein>
    <recommendedName>
        <fullName evidence="2">DUF6534 domain-containing protein</fullName>
    </recommendedName>
</protein>
<keyword evidence="1" id="KW-0812">Transmembrane</keyword>
<feature type="transmembrane region" description="Helical" evidence="1">
    <location>
        <begin position="103"/>
        <end position="121"/>
    </location>
</feature>
<evidence type="ECO:0000256" key="1">
    <source>
        <dbReference type="SAM" id="Phobius"/>
    </source>
</evidence>
<feature type="domain" description="DUF6534" evidence="2">
    <location>
        <begin position="181"/>
        <end position="267"/>
    </location>
</feature>
<evidence type="ECO:0000259" key="2">
    <source>
        <dbReference type="Pfam" id="PF20152"/>
    </source>
</evidence>
<dbReference type="EMBL" id="ML143428">
    <property type="protein sequence ID" value="TBU27803.1"/>
    <property type="molecule type" value="Genomic_DNA"/>
</dbReference>
<dbReference type="Proteomes" id="UP000292957">
    <property type="component" value="Unassembled WGS sequence"/>
</dbReference>
<feature type="transmembrane region" description="Helical" evidence="1">
    <location>
        <begin position="22"/>
        <end position="40"/>
    </location>
</feature>
<sequence>MSVYAQLPSLPPISSLSSVRDIFGSVFIGAFLSFSLYGLFVNQTYTYYRLYSTDAPWLKIIVITAILLETVVSVLHLHLGYYYFVENYGNPLAFISGVWSLNIFPVFATAIMINCQSFYTVRILLVGPSRFRLLLVIVIITLMGGAMGVSIASTILGFRGITLFNFNNFLWLVLAYNAVASAADVILTTTLIHILHRSRTGFKSTDSMINKLILYAISTGLVTTIFNIISFVLVHVYGVGNWSWLGTMMFAERLYSISLMAALNSRKLATKKREDDNVTRPAELYGTAVRASTVRFNRSSGMGEAIELPQVHSDMIEVEERKYDVGDTTLQLGSTKRNPS</sequence>
<keyword evidence="1" id="KW-0472">Membrane</keyword>
<proteinExistence type="predicted"/>
<gene>
    <name evidence="3" type="ORF">BD311DRAFT_759707</name>
</gene>
<reference evidence="3" key="1">
    <citation type="submission" date="2019-01" db="EMBL/GenBank/DDBJ databases">
        <title>Draft genome sequences of three monokaryotic isolates of the white-rot basidiomycete fungus Dichomitus squalens.</title>
        <authorList>
            <consortium name="DOE Joint Genome Institute"/>
            <person name="Lopez S.C."/>
            <person name="Andreopoulos B."/>
            <person name="Pangilinan J."/>
            <person name="Lipzen A."/>
            <person name="Riley R."/>
            <person name="Ahrendt S."/>
            <person name="Ng V."/>
            <person name="Barry K."/>
            <person name="Daum C."/>
            <person name="Grigoriev I.V."/>
            <person name="Hilden K.S."/>
            <person name="Makela M.R."/>
            <person name="de Vries R.P."/>
        </authorList>
    </citation>
    <scope>NUCLEOTIDE SEQUENCE [LARGE SCALE GENOMIC DNA]</scope>
    <source>
        <strain evidence="3">OM18370.1</strain>
    </source>
</reference>
<dbReference type="PANTHER" id="PTHR40465:SF1">
    <property type="entry name" value="DUF6534 DOMAIN-CONTAINING PROTEIN"/>
    <property type="match status" value="1"/>
</dbReference>